<name>A0A7X8SMK0_9BACT</name>
<organism evidence="2 3">
    <name type="scientific">Flammeovirga agarivorans</name>
    <dbReference type="NCBI Taxonomy" id="2726742"/>
    <lineage>
        <taxon>Bacteria</taxon>
        <taxon>Pseudomonadati</taxon>
        <taxon>Bacteroidota</taxon>
        <taxon>Cytophagia</taxon>
        <taxon>Cytophagales</taxon>
        <taxon>Flammeovirgaceae</taxon>
        <taxon>Flammeovirga</taxon>
    </lineage>
</organism>
<dbReference type="Gene3D" id="3.30.70.1070">
    <property type="entry name" value="Sporulation related repeat"/>
    <property type="match status" value="1"/>
</dbReference>
<dbReference type="GO" id="GO:0042834">
    <property type="term" value="F:peptidoglycan binding"/>
    <property type="evidence" value="ECO:0007669"/>
    <property type="project" value="InterPro"/>
</dbReference>
<feature type="chain" id="PRO_5031246260" evidence="1">
    <location>
        <begin position="19"/>
        <end position="195"/>
    </location>
</feature>
<protein>
    <submittedName>
        <fullName evidence="2">SPOR domain-containing protein</fullName>
    </submittedName>
</protein>
<dbReference type="RefSeq" id="WP_168883683.1">
    <property type="nucleotide sequence ID" value="NZ_JABAIL010000005.1"/>
</dbReference>
<keyword evidence="1" id="KW-0732">Signal</keyword>
<evidence type="ECO:0000256" key="1">
    <source>
        <dbReference type="SAM" id="SignalP"/>
    </source>
</evidence>
<evidence type="ECO:0000313" key="3">
    <source>
        <dbReference type="Proteomes" id="UP000585050"/>
    </source>
</evidence>
<feature type="signal peptide" evidence="1">
    <location>
        <begin position="1"/>
        <end position="18"/>
    </location>
</feature>
<evidence type="ECO:0000313" key="2">
    <source>
        <dbReference type="EMBL" id="NLR92970.1"/>
    </source>
</evidence>
<dbReference type="AlphaFoldDB" id="A0A7X8SMK0"/>
<reference evidence="2 3" key="1">
    <citation type="submission" date="2020-04" db="EMBL/GenBank/DDBJ databases">
        <title>Flammeovirga sp. SR4, a novel species isolated from seawater.</title>
        <authorList>
            <person name="Wang X."/>
        </authorList>
    </citation>
    <scope>NUCLEOTIDE SEQUENCE [LARGE SCALE GENOMIC DNA]</scope>
    <source>
        <strain evidence="2 3">SR4</strain>
    </source>
</reference>
<comment type="caution">
    <text evidence="2">The sequence shown here is derived from an EMBL/GenBank/DDBJ whole genome shotgun (WGS) entry which is preliminary data.</text>
</comment>
<gene>
    <name evidence="2" type="ORF">HGP29_17290</name>
</gene>
<dbReference type="InterPro" id="IPR036680">
    <property type="entry name" value="SPOR-like_sf"/>
</dbReference>
<dbReference type="PROSITE" id="PS51257">
    <property type="entry name" value="PROKAR_LIPOPROTEIN"/>
    <property type="match status" value="1"/>
</dbReference>
<dbReference type="Proteomes" id="UP000585050">
    <property type="component" value="Unassembled WGS sequence"/>
</dbReference>
<sequence length="195" mass="22033">MKLLLRFTLIGLFFGTFACKPSQTTTKASVDLIDTDLSAYMPQPDQEDMTKPSEVEEEVTAGNGIPENYDNDKVDQILADLSSRDLGGISVYRILVYSGSDRARAEGVVYNLKERFGNYEVDLVYDQPNYKVRAGYYFDRLTAYGEHTKIKKKYRQAFVLQEKMDVNEVSRRIKEASSAKEAAEFGVSETDESGE</sequence>
<keyword evidence="3" id="KW-1185">Reference proteome</keyword>
<accession>A0A7X8SMK0</accession>
<proteinExistence type="predicted"/>
<dbReference type="EMBL" id="JABAIL010000005">
    <property type="protein sequence ID" value="NLR92970.1"/>
    <property type="molecule type" value="Genomic_DNA"/>
</dbReference>